<reference evidence="2" key="1">
    <citation type="submission" date="2018-05" db="EMBL/GenBank/DDBJ databases">
        <authorList>
            <person name="Lanie J.A."/>
            <person name="Ng W.-L."/>
            <person name="Kazmierczak K.M."/>
            <person name="Andrzejewski T.M."/>
            <person name="Davidsen T.M."/>
            <person name="Wayne K.J."/>
            <person name="Tettelin H."/>
            <person name="Glass J.I."/>
            <person name="Rusch D."/>
            <person name="Podicherti R."/>
            <person name="Tsui H.-C.T."/>
            <person name="Winkler M.E."/>
        </authorList>
    </citation>
    <scope>NUCLEOTIDE SEQUENCE</scope>
</reference>
<protein>
    <recommendedName>
        <fullName evidence="1">Amidase domain-containing protein</fullName>
    </recommendedName>
</protein>
<feature type="domain" description="Amidase" evidence="1">
    <location>
        <begin position="30"/>
        <end position="169"/>
    </location>
</feature>
<feature type="non-terminal residue" evidence="2">
    <location>
        <position position="170"/>
    </location>
</feature>
<dbReference type="InterPro" id="IPR036928">
    <property type="entry name" value="AS_sf"/>
</dbReference>
<evidence type="ECO:0000259" key="1">
    <source>
        <dbReference type="Pfam" id="PF01425"/>
    </source>
</evidence>
<dbReference type="Gene3D" id="3.90.1300.10">
    <property type="entry name" value="Amidase signature (AS) domain"/>
    <property type="match status" value="1"/>
</dbReference>
<organism evidence="2">
    <name type="scientific">marine metagenome</name>
    <dbReference type="NCBI Taxonomy" id="408172"/>
    <lineage>
        <taxon>unclassified sequences</taxon>
        <taxon>metagenomes</taxon>
        <taxon>ecological metagenomes</taxon>
    </lineage>
</organism>
<sequence>MAPVVDSTPTQLDISEAAQLVRAGQLSPVELTKACLERIERVDPALNAFITVTADAALAEARAAESELAQGRWRGPLHGIPIAFKDLVDTEGVRTTAASGLFADRVPARDAEVIRRLQEAGAVCLGKLNMHELAYGASSVVSSFGPVSNPWGGGYTSGGSSSGPAVAVAE</sequence>
<dbReference type="GO" id="GO:0003824">
    <property type="term" value="F:catalytic activity"/>
    <property type="evidence" value="ECO:0007669"/>
    <property type="project" value="InterPro"/>
</dbReference>
<evidence type="ECO:0000313" key="2">
    <source>
        <dbReference type="EMBL" id="SVE50482.1"/>
    </source>
</evidence>
<dbReference type="EMBL" id="UINC01221934">
    <property type="protein sequence ID" value="SVE50482.1"/>
    <property type="molecule type" value="Genomic_DNA"/>
</dbReference>
<dbReference type="PANTHER" id="PTHR11895">
    <property type="entry name" value="TRANSAMIDASE"/>
    <property type="match status" value="1"/>
</dbReference>
<dbReference type="SUPFAM" id="SSF75304">
    <property type="entry name" value="Amidase signature (AS) enzymes"/>
    <property type="match status" value="1"/>
</dbReference>
<dbReference type="PANTHER" id="PTHR11895:SF176">
    <property type="entry name" value="AMIDASE AMID-RELATED"/>
    <property type="match status" value="1"/>
</dbReference>
<gene>
    <name evidence="2" type="ORF">METZ01_LOCUS503336</name>
</gene>
<dbReference type="InterPro" id="IPR000120">
    <property type="entry name" value="Amidase"/>
</dbReference>
<dbReference type="InterPro" id="IPR023631">
    <property type="entry name" value="Amidase_dom"/>
</dbReference>
<accession>A0A383E0Y5</accession>
<dbReference type="Pfam" id="PF01425">
    <property type="entry name" value="Amidase"/>
    <property type="match status" value="1"/>
</dbReference>
<proteinExistence type="predicted"/>
<name>A0A383E0Y5_9ZZZZ</name>
<dbReference type="AlphaFoldDB" id="A0A383E0Y5"/>